<dbReference type="Proteomes" id="UP000013192">
    <property type="component" value="Chromosome XI"/>
</dbReference>
<feature type="region of interest" description="Disordered" evidence="7">
    <location>
        <begin position="29"/>
        <end position="190"/>
    </location>
</feature>
<protein>
    <submittedName>
        <fullName evidence="8">Ebp2p</fullName>
    </submittedName>
</protein>
<name>N1P0N4_YEASC</name>
<feature type="region of interest" description="Disordered" evidence="7">
    <location>
        <begin position="361"/>
        <end position="427"/>
    </location>
</feature>
<dbReference type="Pfam" id="PF05890">
    <property type="entry name" value="Ebp2"/>
    <property type="match status" value="1"/>
</dbReference>
<dbReference type="GO" id="GO:0005730">
    <property type="term" value="C:nucleolus"/>
    <property type="evidence" value="ECO:0007669"/>
    <property type="project" value="UniProtKB-SubCell"/>
</dbReference>
<feature type="compositionally biased region" description="Acidic residues" evidence="7">
    <location>
        <begin position="163"/>
        <end position="185"/>
    </location>
</feature>
<dbReference type="EMBL" id="CM001532">
    <property type="protein sequence ID" value="EIW09368.1"/>
    <property type="molecule type" value="Genomic_DNA"/>
</dbReference>
<evidence type="ECO:0000256" key="6">
    <source>
        <dbReference type="SAM" id="Coils"/>
    </source>
</evidence>
<dbReference type="InterPro" id="IPR008610">
    <property type="entry name" value="Ebp2"/>
</dbReference>
<feature type="compositionally biased region" description="Basic and acidic residues" evidence="7">
    <location>
        <begin position="127"/>
        <end position="138"/>
    </location>
</feature>
<dbReference type="GO" id="GO:0006364">
    <property type="term" value="P:rRNA processing"/>
    <property type="evidence" value="ECO:0007669"/>
    <property type="project" value="TreeGrafter"/>
</dbReference>
<keyword evidence="4 6" id="KW-0175">Coiled coil</keyword>
<keyword evidence="3" id="KW-0690">Ribosome biogenesis</keyword>
<organism evidence="8">
    <name type="scientific">Saccharomyces cerevisiae (strain CEN.PK113-7D)</name>
    <name type="common">Baker's yeast</name>
    <dbReference type="NCBI Taxonomy" id="889517"/>
    <lineage>
        <taxon>Eukaryota</taxon>
        <taxon>Fungi</taxon>
        <taxon>Dikarya</taxon>
        <taxon>Ascomycota</taxon>
        <taxon>Saccharomycotina</taxon>
        <taxon>Saccharomycetes</taxon>
        <taxon>Saccharomycetales</taxon>
        <taxon>Saccharomycetaceae</taxon>
        <taxon>Saccharomyces</taxon>
    </lineage>
</organism>
<feature type="compositionally biased region" description="Acidic residues" evidence="7">
    <location>
        <begin position="106"/>
        <end position="126"/>
    </location>
</feature>
<feature type="compositionally biased region" description="Acidic residues" evidence="7">
    <location>
        <begin position="139"/>
        <end position="155"/>
    </location>
</feature>
<comment type="similarity">
    <text evidence="2">Belongs to the EBP2 family.</text>
</comment>
<dbReference type="PANTHER" id="PTHR13028:SF0">
    <property type="entry name" value="RRNA-PROCESSING PROTEIN EBP2-RELATED"/>
    <property type="match status" value="1"/>
</dbReference>
<feature type="compositionally biased region" description="Basic residues" evidence="7">
    <location>
        <begin position="409"/>
        <end position="427"/>
    </location>
</feature>
<feature type="compositionally biased region" description="Basic and acidic residues" evidence="7">
    <location>
        <begin position="29"/>
        <end position="40"/>
    </location>
</feature>
<feature type="compositionally biased region" description="Basic and acidic residues" evidence="7">
    <location>
        <begin position="49"/>
        <end position="65"/>
    </location>
</feature>
<evidence type="ECO:0000256" key="2">
    <source>
        <dbReference type="ARBA" id="ARBA00007336"/>
    </source>
</evidence>
<evidence type="ECO:0000256" key="7">
    <source>
        <dbReference type="SAM" id="MobiDB-lite"/>
    </source>
</evidence>
<dbReference type="OrthoDB" id="443772at2759"/>
<dbReference type="GO" id="GO:0042273">
    <property type="term" value="P:ribosomal large subunit biogenesis"/>
    <property type="evidence" value="ECO:0007669"/>
    <property type="project" value="TreeGrafter"/>
</dbReference>
<reference evidence="8" key="1">
    <citation type="submission" date="2012-03" db="EMBL/GenBank/DDBJ databases">
        <title>De novo sequencing, assembly and analysis of the genome of the laboratory strain Saccharomyces cerevisiae CEN.PK113-7D, a model for modern industrial biotechnology.</title>
        <authorList>
            <person name="Nijkamp J.F."/>
            <person name="van den Broek M.A."/>
            <person name="Datema E."/>
            <person name="de Kok S."/>
            <person name="Bosman L."/>
            <person name="Luttink M.A."/>
            <person name="Daran-Lapujade P."/>
            <person name="Vongsangnak W."/>
            <person name="Nielsen J."/>
            <person name="Heijne W.H.M."/>
            <person name="Klaassen P."/>
            <person name="Platt D."/>
            <person name="Paddon C.J."/>
            <person name="Koetter P."/>
            <person name="van Ham R.C."/>
            <person name="Reinders M.J.T."/>
            <person name="Pronk J.T."/>
            <person name="de Ridder D."/>
            <person name="Daran J.-M."/>
        </authorList>
    </citation>
    <scope>NUCLEOTIDE SEQUENCE</scope>
    <source>
        <strain evidence="8">CEN.PK113-7D</strain>
    </source>
</reference>
<dbReference type="PANTHER" id="PTHR13028">
    <property type="entry name" value="RRNA PROCESSING PROTEIN EBNA1-BINDING PROTEIN-RELATED"/>
    <property type="match status" value="1"/>
</dbReference>
<evidence type="ECO:0000256" key="3">
    <source>
        <dbReference type="ARBA" id="ARBA00022517"/>
    </source>
</evidence>
<sequence length="427" mass="49734">MAKGFKLKELLSHQKEIEKAEKLENDLKKKKSQELKKEEPTIVTASNLKKLEKKEKKADVKKEVAADTEEYQSQALSKKEKRKLKKELKKMQEQDATEAQKHMSGDEDESGDDREEEEEEEEEEEGRLDLEKLAKSDSESEDDSESENDSEEDEDVVAKEESEEKEEQEEEQDVPLSDVEFDSDADVVPHHKLTVNNTKAMKHALERVQLPWKKHSFQEHQSVTSETNTDEHIKDIYDDTERELAFYKQSLDAVLVARDELKRLKVPFKRPLDYFAEMVKSDEHMDKIKGKLIEEASDKKAREEARRQRQLKKFGKQVQNATLQKRQLEKRETLEKIKSLKNKRKHNEIDHSEFNVGVEEEVEGKRFDRGRPNGKRAAKNAKYGQGGMKRFKRKNDATSSADVSGFSSRKMKGKTNRPGKSRRARRF</sequence>
<keyword evidence="5" id="KW-0539">Nucleus</keyword>
<evidence type="ECO:0000256" key="1">
    <source>
        <dbReference type="ARBA" id="ARBA00004604"/>
    </source>
</evidence>
<evidence type="ECO:0000313" key="8">
    <source>
        <dbReference type="EMBL" id="EIW09368.1"/>
    </source>
</evidence>
<comment type="subcellular location">
    <subcellularLocation>
        <location evidence="1">Nucleus</location>
        <location evidence="1">Nucleolus</location>
    </subcellularLocation>
</comment>
<dbReference type="SMR" id="N1P0N4"/>
<dbReference type="GO" id="GO:0034399">
    <property type="term" value="C:nuclear periphery"/>
    <property type="evidence" value="ECO:0007669"/>
    <property type="project" value="TreeGrafter"/>
</dbReference>
<gene>
    <name evidence="8" type="ORF">CENPK1137D_1138</name>
</gene>
<feature type="compositionally biased region" description="Basic residues" evidence="7">
    <location>
        <begin position="79"/>
        <end position="88"/>
    </location>
</feature>
<feature type="compositionally biased region" description="Polar residues" evidence="7">
    <location>
        <begin position="397"/>
        <end position="407"/>
    </location>
</feature>
<feature type="coiled-coil region" evidence="6">
    <location>
        <begin position="293"/>
        <end position="343"/>
    </location>
</feature>
<evidence type="ECO:0000256" key="5">
    <source>
        <dbReference type="ARBA" id="ARBA00023242"/>
    </source>
</evidence>
<dbReference type="GO" id="GO:0030687">
    <property type="term" value="C:preribosome, large subunit precursor"/>
    <property type="evidence" value="ECO:0007669"/>
    <property type="project" value="TreeGrafter"/>
</dbReference>
<dbReference type="HOGENOM" id="CLU_036007_3_1_1"/>
<evidence type="ECO:0000256" key="4">
    <source>
        <dbReference type="ARBA" id="ARBA00023054"/>
    </source>
</evidence>
<dbReference type="AlphaFoldDB" id="N1P0N4"/>
<accession>N1P0N4</accession>
<proteinExistence type="inferred from homology"/>
<feature type="compositionally biased region" description="Basic and acidic residues" evidence="7">
    <location>
        <begin position="89"/>
        <end position="105"/>
    </location>
</feature>